<dbReference type="InterPro" id="IPR008991">
    <property type="entry name" value="Translation_prot_SH3-like_sf"/>
</dbReference>
<evidence type="ECO:0000313" key="5">
    <source>
        <dbReference type="EMBL" id="KAK8022222.1"/>
    </source>
</evidence>
<dbReference type="InterPro" id="IPR001857">
    <property type="entry name" value="Ribosomal_bL19"/>
</dbReference>
<comment type="caution">
    <text evidence="5">The sequence shown here is derived from an EMBL/GenBank/DDBJ whole genome shotgun (WGS) entry which is preliminary data.</text>
</comment>
<evidence type="ECO:0000256" key="3">
    <source>
        <dbReference type="ARBA" id="ARBA00023274"/>
    </source>
</evidence>
<reference evidence="5 6" key="1">
    <citation type="submission" date="2023-01" db="EMBL/GenBank/DDBJ databases">
        <title>Analysis of 21 Apiospora genomes using comparative genomics revels a genus with tremendous synthesis potential of carbohydrate active enzymes and secondary metabolites.</title>
        <authorList>
            <person name="Sorensen T."/>
        </authorList>
    </citation>
    <scope>NUCLEOTIDE SEQUENCE [LARGE SCALE GENOMIC DNA]</scope>
    <source>
        <strain evidence="5 6">CBS 33761</strain>
    </source>
</reference>
<proteinExistence type="inferred from homology"/>
<dbReference type="SUPFAM" id="SSF50104">
    <property type="entry name" value="Translation proteins SH3-like domain"/>
    <property type="match status" value="1"/>
</dbReference>
<keyword evidence="3" id="KW-0687">Ribonucleoprotein</keyword>
<feature type="compositionally biased region" description="Basic residues" evidence="4">
    <location>
        <begin position="281"/>
        <end position="290"/>
    </location>
</feature>
<dbReference type="Proteomes" id="UP001444661">
    <property type="component" value="Unassembled WGS sequence"/>
</dbReference>
<comment type="similarity">
    <text evidence="1">Belongs to the bacterial ribosomal protein bL19 family.</text>
</comment>
<dbReference type="GO" id="GO:0005840">
    <property type="term" value="C:ribosome"/>
    <property type="evidence" value="ECO:0007669"/>
    <property type="project" value="UniProtKB-KW"/>
</dbReference>
<dbReference type="Pfam" id="PF01245">
    <property type="entry name" value="Ribosomal_L19"/>
    <property type="match status" value="1"/>
</dbReference>
<protein>
    <submittedName>
        <fullName evidence="5">Ribosomal protein L19</fullName>
    </submittedName>
</protein>
<evidence type="ECO:0000256" key="2">
    <source>
        <dbReference type="ARBA" id="ARBA00022980"/>
    </source>
</evidence>
<dbReference type="InterPro" id="IPR038657">
    <property type="entry name" value="Ribosomal_bL19_sf"/>
</dbReference>
<gene>
    <name evidence="5" type="ORF">PG993_012989</name>
</gene>
<organism evidence="5 6">
    <name type="scientific">Apiospora rasikravindrae</name>
    <dbReference type="NCBI Taxonomy" id="990691"/>
    <lineage>
        <taxon>Eukaryota</taxon>
        <taxon>Fungi</taxon>
        <taxon>Dikarya</taxon>
        <taxon>Ascomycota</taxon>
        <taxon>Pezizomycotina</taxon>
        <taxon>Sordariomycetes</taxon>
        <taxon>Xylariomycetidae</taxon>
        <taxon>Amphisphaeriales</taxon>
        <taxon>Apiosporaceae</taxon>
        <taxon>Apiospora</taxon>
    </lineage>
</organism>
<evidence type="ECO:0000256" key="4">
    <source>
        <dbReference type="SAM" id="MobiDB-lite"/>
    </source>
</evidence>
<name>A0ABR1RXI0_9PEZI</name>
<dbReference type="Gene3D" id="2.30.30.790">
    <property type="match status" value="1"/>
</dbReference>
<evidence type="ECO:0000256" key="1">
    <source>
        <dbReference type="ARBA" id="ARBA00005781"/>
    </source>
</evidence>
<feature type="region of interest" description="Disordered" evidence="4">
    <location>
        <begin position="269"/>
        <end position="290"/>
    </location>
</feature>
<sequence length="290" mass="32519">FGPIRQRSCHSLGPLQLQNFEIEVRIEFRPCDKEIVDELLTTTPDTMMLQPVRRPLGPLKSLLRRNRQAQQFVARTMATETTPTETAASSIPPPPISTLAAKKPATKFHVIPSKNPSKPIRTAFAVYAPPPSARAAHPNPLISYHAQQIRRLDRTGARTALFSKKNPDAAKPGDVLQVTTNRGEPFAGVCLSIKRAGVDTAILLRNHLTKVGVEMWYKIYSPNVLGIEIIWRRPKRARRARLYFMRKPRHDMGNVEHLVEAWRRSRNVFSSNKGRGTQAKGKAKGSKGSK</sequence>
<dbReference type="PANTHER" id="PTHR15680:SF9">
    <property type="entry name" value="LARGE RIBOSOMAL SUBUNIT PROTEIN BL19M"/>
    <property type="match status" value="1"/>
</dbReference>
<keyword evidence="2 5" id="KW-0689">Ribosomal protein</keyword>
<dbReference type="EMBL" id="JAQQWK010000012">
    <property type="protein sequence ID" value="KAK8022222.1"/>
    <property type="molecule type" value="Genomic_DNA"/>
</dbReference>
<accession>A0ABR1RXI0</accession>
<feature type="non-terminal residue" evidence="5">
    <location>
        <position position="1"/>
    </location>
</feature>
<evidence type="ECO:0000313" key="6">
    <source>
        <dbReference type="Proteomes" id="UP001444661"/>
    </source>
</evidence>
<dbReference type="PANTHER" id="PTHR15680">
    <property type="entry name" value="RIBOSOMAL PROTEIN L19"/>
    <property type="match status" value="1"/>
</dbReference>
<keyword evidence="6" id="KW-1185">Reference proteome</keyword>
<dbReference type="PRINTS" id="PR00061">
    <property type="entry name" value="RIBOSOMALL19"/>
</dbReference>